<evidence type="ECO:0000259" key="5">
    <source>
        <dbReference type="Pfam" id="PF17667"/>
    </source>
</evidence>
<gene>
    <name evidence="7" type="ORF">L211DRAFT_871689</name>
</gene>
<dbReference type="EMBL" id="ML121618">
    <property type="protein sequence ID" value="RPB18630.1"/>
    <property type="molecule type" value="Genomic_DNA"/>
</dbReference>
<keyword evidence="8" id="KW-1185">Reference proteome</keyword>
<dbReference type="AlphaFoldDB" id="A0A3N4L6V8"/>
<dbReference type="InterPro" id="IPR040976">
    <property type="entry name" value="Pkinase_fungal"/>
</dbReference>
<dbReference type="InterPro" id="IPR049229">
    <property type="entry name" value="DUF6826"/>
</dbReference>
<sequence length="679" mass="75935">MQSTQQLPATGHLPPETASRLITEAKSLLRQATTEPLHDMILKNLVNEVQHHYNSFVTSLQSQVYQLQTHNSHLSGEVNTLGNDICAQRSTVASLQNQIIQLQTHNAYLSNEAAKLEKQTIGQLSEALNKATTPAPPNPQAQYRGSTTRAKNWGAQILLPTTQLNRDTPSLTTLQWQANGMDAALVRRLTELSSDDEQDIDYPAVINTLAQLFVPQEALGLGTTHVLDTHERRYLNELAPDITIQRNTCSADRFNAAAVIDLKGAAGKLGSPTNLGQIFDYLMELVGCQPGRRVFLGMLTDLRDGIIVKYTIGATRGQHRRRSQDSGSYTGHLIQYRKTSLDVALRHLFHELTDETANPPHLPFTPGAGELVHVLQRHSNAVVAVYRHKGVNRIVKAPPKPESVGAISSEIAFLRRLQGPSKPKSIPELVYVHDPPYPALPEFGITPAGQPIHLELFKTPGEFRASLEDILDALRWVHEHGLVHRDVRTDNIVVFRDWTDNPGNPGQSRCRGLLIDFDRATEIGKECHYEGGYISCPMELLENVRNIFTGSSVRSYSGSSADFLRENSIDMDMQGLHGAVEEASGQPESGLSTLLYRPRKAHDYLAFVLLVNTLIFPFALRWYSYNRVVKANSEEHKRLVRLWDGLKQSHAWSGMVSLAESEETDITRWRKWLELIVWL</sequence>
<evidence type="ECO:0000256" key="2">
    <source>
        <dbReference type="ARBA" id="ARBA00047899"/>
    </source>
</evidence>
<accession>A0A3N4L6V8</accession>
<feature type="domain" description="Fungal-type protein kinase" evidence="5">
    <location>
        <begin position="445"/>
        <end position="526"/>
    </location>
</feature>
<evidence type="ECO:0000259" key="6">
    <source>
        <dbReference type="Pfam" id="PF20713"/>
    </source>
</evidence>
<dbReference type="GO" id="GO:0004674">
    <property type="term" value="F:protein serine/threonine kinase activity"/>
    <property type="evidence" value="ECO:0007669"/>
    <property type="project" value="UniProtKB-EC"/>
</dbReference>
<dbReference type="EC" id="2.7.11.1" evidence="1"/>
<organism evidence="7 8">
    <name type="scientific">Terfezia boudieri ATCC MYA-4762</name>
    <dbReference type="NCBI Taxonomy" id="1051890"/>
    <lineage>
        <taxon>Eukaryota</taxon>
        <taxon>Fungi</taxon>
        <taxon>Dikarya</taxon>
        <taxon>Ascomycota</taxon>
        <taxon>Pezizomycotina</taxon>
        <taxon>Pezizomycetes</taxon>
        <taxon>Pezizales</taxon>
        <taxon>Pezizaceae</taxon>
        <taxon>Terfezia</taxon>
    </lineage>
</organism>
<evidence type="ECO:0000256" key="3">
    <source>
        <dbReference type="ARBA" id="ARBA00048679"/>
    </source>
</evidence>
<evidence type="ECO:0000256" key="1">
    <source>
        <dbReference type="ARBA" id="ARBA00012513"/>
    </source>
</evidence>
<dbReference type="PROSITE" id="PS00109">
    <property type="entry name" value="PROTEIN_KINASE_TYR"/>
    <property type="match status" value="1"/>
</dbReference>
<protein>
    <recommendedName>
        <fullName evidence="1">non-specific serine/threonine protein kinase</fullName>
        <ecNumber evidence="1">2.7.11.1</ecNumber>
    </recommendedName>
</protein>
<dbReference type="STRING" id="1051890.A0A3N4L6V8"/>
<proteinExistence type="predicted"/>
<keyword evidence="4" id="KW-0472">Membrane</keyword>
<feature type="domain" description="DUF6826" evidence="6">
    <location>
        <begin position="225"/>
        <end position="292"/>
    </location>
</feature>
<comment type="catalytic activity">
    <reaction evidence="2">
        <text>L-threonyl-[protein] + ATP = O-phospho-L-threonyl-[protein] + ADP + H(+)</text>
        <dbReference type="Rhea" id="RHEA:46608"/>
        <dbReference type="Rhea" id="RHEA-COMP:11060"/>
        <dbReference type="Rhea" id="RHEA-COMP:11605"/>
        <dbReference type="ChEBI" id="CHEBI:15378"/>
        <dbReference type="ChEBI" id="CHEBI:30013"/>
        <dbReference type="ChEBI" id="CHEBI:30616"/>
        <dbReference type="ChEBI" id="CHEBI:61977"/>
        <dbReference type="ChEBI" id="CHEBI:456216"/>
        <dbReference type="EC" id="2.7.11.1"/>
    </reaction>
</comment>
<dbReference type="Pfam" id="PF17667">
    <property type="entry name" value="Pkinase_fungal"/>
    <property type="match status" value="1"/>
</dbReference>
<name>A0A3N4L6V8_9PEZI</name>
<dbReference type="InterPro" id="IPR011009">
    <property type="entry name" value="Kinase-like_dom_sf"/>
</dbReference>
<dbReference type="Gene3D" id="1.10.510.10">
    <property type="entry name" value="Transferase(Phosphotransferase) domain 1"/>
    <property type="match status" value="1"/>
</dbReference>
<comment type="catalytic activity">
    <reaction evidence="3">
        <text>L-seryl-[protein] + ATP = O-phospho-L-seryl-[protein] + ADP + H(+)</text>
        <dbReference type="Rhea" id="RHEA:17989"/>
        <dbReference type="Rhea" id="RHEA-COMP:9863"/>
        <dbReference type="Rhea" id="RHEA-COMP:11604"/>
        <dbReference type="ChEBI" id="CHEBI:15378"/>
        <dbReference type="ChEBI" id="CHEBI:29999"/>
        <dbReference type="ChEBI" id="CHEBI:30616"/>
        <dbReference type="ChEBI" id="CHEBI:83421"/>
        <dbReference type="ChEBI" id="CHEBI:456216"/>
        <dbReference type="EC" id="2.7.11.1"/>
    </reaction>
</comment>
<dbReference type="InterPro" id="IPR008266">
    <property type="entry name" value="Tyr_kinase_AS"/>
</dbReference>
<keyword evidence="4" id="KW-0812">Transmembrane</keyword>
<reference evidence="7 8" key="1">
    <citation type="journal article" date="2018" name="Nat. Ecol. Evol.">
        <title>Pezizomycetes genomes reveal the molecular basis of ectomycorrhizal truffle lifestyle.</title>
        <authorList>
            <person name="Murat C."/>
            <person name="Payen T."/>
            <person name="Noel B."/>
            <person name="Kuo A."/>
            <person name="Morin E."/>
            <person name="Chen J."/>
            <person name="Kohler A."/>
            <person name="Krizsan K."/>
            <person name="Balestrini R."/>
            <person name="Da Silva C."/>
            <person name="Montanini B."/>
            <person name="Hainaut M."/>
            <person name="Levati E."/>
            <person name="Barry K.W."/>
            <person name="Belfiori B."/>
            <person name="Cichocki N."/>
            <person name="Clum A."/>
            <person name="Dockter R.B."/>
            <person name="Fauchery L."/>
            <person name="Guy J."/>
            <person name="Iotti M."/>
            <person name="Le Tacon F."/>
            <person name="Lindquist E.A."/>
            <person name="Lipzen A."/>
            <person name="Malagnac F."/>
            <person name="Mello A."/>
            <person name="Molinier V."/>
            <person name="Miyauchi S."/>
            <person name="Poulain J."/>
            <person name="Riccioni C."/>
            <person name="Rubini A."/>
            <person name="Sitrit Y."/>
            <person name="Splivallo R."/>
            <person name="Traeger S."/>
            <person name="Wang M."/>
            <person name="Zifcakova L."/>
            <person name="Wipf D."/>
            <person name="Zambonelli A."/>
            <person name="Paolocci F."/>
            <person name="Nowrousian M."/>
            <person name="Ottonello S."/>
            <person name="Baldrian P."/>
            <person name="Spatafora J.W."/>
            <person name="Henrissat B."/>
            <person name="Nagy L.G."/>
            <person name="Aury J.M."/>
            <person name="Wincker P."/>
            <person name="Grigoriev I.V."/>
            <person name="Bonfante P."/>
            <person name="Martin F.M."/>
        </authorList>
    </citation>
    <scope>NUCLEOTIDE SEQUENCE [LARGE SCALE GENOMIC DNA]</scope>
    <source>
        <strain evidence="7 8">ATCC MYA-4762</strain>
    </source>
</reference>
<dbReference type="OrthoDB" id="5987198at2759"/>
<dbReference type="InParanoid" id="A0A3N4L6V8"/>
<keyword evidence="4" id="KW-1133">Transmembrane helix</keyword>
<dbReference type="Pfam" id="PF20713">
    <property type="entry name" value="DUF6826"/>
    <property type="match status" value="1"/>
</dbReference>
<dbReference type="Proteomes" id="UP000267821">
    <property type="component" value="Unassembled WGS sequence"/>
</dbReference>
<feature type="transmembrane region" description="Helical" evidence="4">
    <location>
        <begin position="604"/>
        <end position="623"/>
    </location>
</feature>
<evidence type="ECO:0000313" key="7">
    <source>
        <dbReference type="EMBL" id="RPB18630.1"/>
    </source>
</evidence>
<evidence type="ECO:0000256" key="4">
    <source>
        <dbReference type="SAM" id="Phobius"/>
    </source>
</evidence>
<dbReference type="SUPFAM" id="SSF56112">
    <property type="entry name" value="Protein kinase-like (PK-like)"/>
    <property type="match status" value="1"/>
</dbReference>
<evidence type="ECO:0000313" key="8">
    <source>
        <dbReference type="Proteomes" id="UP000267821"/>
    </source>
</evidence>